<dbReference type="InterPro" id="IPR058792">
    <property type="entry name" value="Beta-barrel_RND_2"/>
</dbReference>
<dbReference type="AlphaFoldDB" id="A0A432Y403"/>
<dbReference type="InterPro" id="IPR051909">
    <property type="entry name" value="MFP_Cation_Efflux"/>
</dbReference>
<dbReference type="GO" id="GO:0060003">
    <property type="term" value="P:copper ion export"/>
    <property type="evidence" value="ECO:0007669"/>
    <property type="project" value="TreeGrafter"/>
</dbReference>
<dbReference type="OrthoDB" id="9806939at2"/>
<feature type="chain" id="PRO_5019457282" evidence="3">
    <location>
        <begin position="21"/>
        <end position="388"/>
    </location>
</feature>
<dbReference type="Gene3D" id="2.40.420.20">
    <property type="match status" value="1"/>
</dbReference>
<feature type="domain" description="CusB-like beta-barrel" evidence="4">
    <location>
        <begin position="235"/>
        <end position="306"/>
    </location>
</feature>
<keyword evidence="7" id="KW-1185">Reference proteome</keyword>
<dbReference type="Pfam" id="PF25973">
    <property type="entry name" value="BSH_CzcB"/>
    <property type="match status" value="1"/>
</dbReference>
<dbReference type="RefSeq" id="WP_126770279.1">
    <property type="nucleotide sequence ID" value="NZ_PIPX01000001.1"/>
</dbReference>
<dbReference type="GO" id="GO:0015679">
    <property type="term" value="P:plasma membrane copper ion transport"/>
    <property type="evidence" value="ECO:0007669"/>
    <property type="project" value="TreeGrafter"/>
</dbReference>
<feature type="compositionally biased region" description="Basic and acidic residues" evidence="2">
    <location>
        <begin position="22"/>
        <end position="54"/>
    </location>
</feature>
<dbReference type="PANTHER" id="PTHR30097:SF15">
    <property type="entry name" value="CATION EFFLUX SYSTEM PROTEIN CUSB"/>
    <property type="match status" value="1"/>
</dbReference>
<sequence>MLIKPLYAAVILALSSPVMAQDQHEHAAKAEHKPQQQTEKHAEAGHEEGSHEEGEGVELSSQQQAMAEISTSKLQRKIIDYPVYAPGEVVANDFNSYVLSPRIDSTVLKRFVSIGDHVEQEQPLATLFSATMAEAQSGYLVSLNEWQRVQSLGEQTVGEKRFVEAKNAFASAQAKLKAFGMSMAAIERLNKPNYPIGEYQLTAAINGIVVSDDFKQGQQVNAGHELVEILQEDLLWVNARLPGSADLEVNYGDAVTVEVNGQRFAAKVIQEGHTIDHKTRTRTIRLAVPNEHDQLHPGLFADVYFSVASDSPVFAVQDSALMRAPDGDWQIFIEHELGKFEPLEVTIVAENGPWKVITGVDEGVTYVDNGAFFVASQLAKGGFDPHNH</sequence>
<accession>A0A432Y403</accession>
<feature type="domain" description="CzcB-like barrel-sandwich hybrid" evidence="5">
    <location>
        <begin position="98"/>
        <end position="229"/>
    </location>
</feature>
<dbReference type="SUPFAM" id="SSF111369">
    <property type="entry name" value="HlyD-like secretion proteins"/>
    <property type="match status" value="1"/>
</dbReference>
<name>A0A432Y403_9GAMM</name>
<reference evidence="7" key="1">
    <citation type="journal article" date="2018" name="Front. Microbiol.">
        <title>Genome-Based Analysis Reveals the Taxonomy and Diversity of the Family Idiomarinaceae.</title>
        <authorList>
            <person name="Liu Y."/>
            <person name="Lai Q."/>
            <person name="Shao Z."/>
        </authorList>
    </citation>
    <scope>NUCLEOTIDE SEQUENCE [LARGE SCALE GENOMIC DNA]</scope>
    <source>
        <strain evidence="7">PO-M2</strain>
    </source>
</reference>
<evidence type="ECO:0000256" key="1">
    <source>
        <dbReference type="ARBA" id="ARBA00022448"/>
    </source>
</evidence>
<dbReference type="Pfam" id="PF25954">
    <property type="entry name" value="Beta-barrel_RND_2"/>
    <property type="match status" value="1"/>
</dbReference>
<proteinExistence type="predicted"/>
<dbReference type="EMBL" id="PIPX01000001">
    <property type="protein sequence ID" value="RUO55684.1"/>
    <property type="molecule type" value="Genomic_DNA"/>
</dbReference>
<dbReference type="GO" id="GO:0030288">
    <property type="term" value="C:outer membrane-bounded periplasmic space"/>
    <property type="evidence" value="ECO:0007669"/>
    <property type="project" value="TreeGrafter"/>
</dbReference>
<organism evidence="6 7">
    <name type="scientific">Pseudidiomarina homiensis</name>
    <dbReference type="NCBI Taxonomy" id="364198"/>
    <lineage>
        <taxon>Bacteria</taxon>
        <taxon>Pseudomonadati</taxon>
        <taxon>Pseudomonadota</taxon>
        <taxon>Gammaproteobacteria</taxon>
        <taxon>Alteromonadales</taxon>
        <taxon>Idiomarinaceae</taxon>
        <taxon>Pseudidiomarina</taxon>
    </lineage>
</organism>
<evidence type="ECO:0000259" key="4">
    <source>
        <dbReference type="Pfam" id="PF25954"/>
    </source>
</evidence>
<gene>
    <name evidence="6" type="ORF">CWI70_02550</name>
</gene>
<evidence type="ECO:0000259" key="5">
    <source>
        <dbReference type="Pfam" id="PF25973"/>
    </source>
</evidence>
<dbReference type="Proteomes" id="UP000287649">
    <property type="component" value="Unassembled WGS sequence"/>
</dbReference>
<keyword evidence="3" id="KW-0732">Signal</keyword>
<evidence type="ECO:0000256" key="2">
    <source>
        <dbReference type="SAM" id="MobiDB-lite"/>
    </source>
</evidence>
<evidence type="ECO:0000256" key="3">
    <source>
        <dbReference type="SAM" id="SignalP"/>
    </source>
</evidence>
<feature type="signal peptide" evidence="3">
    <location>
        <begin position="1"/>
        <end position="20"/>
    </location>
</feature>
<evidence type="ECO:0000313" key="6">
    <source>
        <dbReference type="EMBL" id="RUO55684.1"/>
    </source>
</evidence>
<protein>
    <submittedName>
        <fullName evidence="6">Hemolysin D</fullName>
    </submittedName>
</protein>
<dbReference type="InterPro" id="IPR058647">
    <property type="entry name" value="BSH_CzcB-like"/>
</dbReference>
<keyword evidence="1" id="KW-0813">Transport</keyword>
<comment type="caution">
    <text evidence="6">The sequence shown here is derived from an EMBL/GenBank/DDBJ whole genome shotgun (WGS) entry which is preliminary data.</text>
</comment>
<dbReference type="PANTHER" id="PTHR30097">
    <property type="entry name" value="CATION EFFLUX SYSTEM PROTEIN CUSB"/>
    <property type="match status" value="1"/>
</dbReference>
<dbReference type="Gene3D" id="2.40.30.170">
    <property type="match status" value="1"/>
</dbReference>
<feature type="region of interest" description="Disordered" evidence="2">
    <location>
        <begin position="22"/>
        <end position="65"/>
    </location>
</feature>
<evidence type="ECO:0000313" key="7">
    <source>
        <dbReference type="Proteomes" id="UP000287649"/>
    </source>
</evidence>
<dbReference type="GO" id="GO:0046914">
    <property type="term" value="F:transition metal ion binding"/>
    <property type="evidence" value="ECO:0007669"/>
    <property type="project" value="TreeGrafter"/>
</dbReference>